<dbReference type="InterPro" id="IPR013783">
    <property type="entry name" value="Ig-like_fold"/>
</dbReference>
<name>A0A9D2MPE9_9FIRM</name>
<dbReference type="Pfam" id="PF16403">
    <property type="entry name" value="Bact_surface_Ig-like"/>
    <property type="match status" value="1"/>
</dbReference>
<dbReference type="Gene3D" id="2.60.40.10">
    <property type="entry name" value="Immunoglobulins"/>
    <property type="match status" value="1"/>
</dbReference>
<proteinExistence type="predicted"/>
<dbReference type="Proteomes" id="UP000823921">
    <property type="component" value="Unassembled WGS sequence"/>
</dbReference>
<evidence type="ECO:0000313" key="4">
    <source>
        <dbReference type="Proteomes" id="UP000823921"/>
    </source>
</evidence>
<organism evidence="3 4">
    <name type="scientific">Candidatus Flavonifractor intestinigallinarum</name>
    <dbReference type="NCBI Taxonomy" id="2838586"/>
    <lineage>
        <taxon>Bacteria</taxon>
        <taxon>Bacillati</taxon>
        <taxon>Bacillota</taxon>
        <taxon>Clostridia</taxon>
        <taxon>Eubacteriales</taxon>
        <taxon>Oscillospiraceae</taxon>
        <taxon>Flavonifractor</taxon>
    </lineage>
</organism>
<feature type="chain" id="PRO_5038504314" description="Pesticidal crystal protein Cry22Aa Ig-like domain-containing protein" evidence="1">
    <location>
        <begin position="29"/>
        <end position="2389"/>
    </location>
</feature>
<dbReference type="EMBL" id="DWXO01000101">
    <property type="protein sequence ID" value="HJB81451.1"/>
    <property type="molecule type" value="Genomic_DNA"/>
</dbReference>
<reference evidence="3" key="2">
    <citation type="submission" date="2021-04" db="EMBL/GenBank/DDBJ databases">
        <authorList>
            <person name="Gilroy R."/>
        </authorList>
    </citation>
    <scope>NUCLEOTIDE SEQUENCE</scope>
    <source>
        <strain evidence="3">CHK192-8294</strain>
    </source>
</reference>
<evidence type="ECO:0000259" key="2">
    <source>
        <dbReference type="Pfam" id="PF16403"/>
    </source>
</evidence>
<feature type="domain" description="Pesticidal crystal protein Cry22Aa Ig-like" evidence="2">
    <location>
        <begin position="2238"/>
        <end position="2286"/>
    </location>
</feature>
<sequence>MKRRRRGLGLFLALSLILSLVEPLPAGAAEASYTPDVAGAYLLPAQAANDSSFIRTNVLTANGLHVDGHFTELTTEQNAVSVSGGDKTVLNPASTYMHSENRKWWTTYQWADMGETMKALLSSMQITATVSASLTADRHMHIGSHNDLTDRAQAYLYAGYNTSPIVKVSNSSNDPDGVARTYTSSGVLTSGGSNLRFRMGATDCSCGSSKVSKVYIYLSDTTAPTLTGIYLSDEMGEKISRTAYKGGQTLYLTMEMSEPIRFAGGVNQDLTLTLPLISTQTGQSTDRTVETQLASLKENKLIFSYTVPSGQNMDYTVVSVSPSQQAWMGGSYDLKLLDEKGAPLNVGSFTVNSQITDLAGNPLSWTASRELESRLYLDDVTPGYTRLNAAGNMTQGYQADTNGDWPEDITPSATWAGTGDYLAFTLTLNEEVGLCTAESYAQLNKESGVTAVLNVKDSDGTPIEVGLSSVSYAMDNVNDVRTSTILTFDFFRPADGMALDGSNPIRIVSLKAPDGSTLGDMAGNPLNTAVSLTPVEKLGLDVTAPTVTLLTENISVSADGPAQTITFPFTVTDEADGSGVDREQEVALDILADTAAAVMYCITNSPTPPESGDGLYKTLSAQQPTFPLPAGSSDTYYLHVSCTDLSQRFDPANGQTSVEVSATCRDYAGNQASASTSQSLRADWSEPVITLPDTFTLTGEDTLSVPYSVSDGSHLKSVTVQWDSGSQEQVLEEGYASASYSGTTAYTATGESGTATLTVTAADAAGNTSTASRSYSYSLGAVTTRYTLGSDPNVITGHPSLMLYRPTARGGASGDEQMISVAVMRLENNVTHNELYSIFWLKSDENKGTVEPIRVGSYRQAAATSAAVGDGTVSFTGYTEGNTQVWTPSYEVYGTISMTLFTMSVPDWNAAVDAAVDGSFTVTPEALEAFDMKVATGSANNYMVWFRPPVDQYGNQVDAALEKKNGAAQAGVVQTLTGLRIPIQLNTNAGQPSDFRYDDIDYTASYAYLTVGTEELSGSRYYFTREEVIGNLLYYPITVSLYGQRLYVVPRLHLVCLDGSVRDATGITEENETYDPITLYMDDGPFLTDFYPNGYTQKYYSETVRSEGLTAETAQLTIGMTGSTGGTLTFQFGQCNPKAPTLLTYQPIEVWCEDNPDQVVTATYNLSDYTQRQVELKVADIPASPDSRTLYLHEGENTLHYRSPHVNGVTYVEKTLTVLVVNQTFSISAEVIPHEDGSVRVQLTADQYAQEQLLLNGRTVYAKFSNELRPVTLDSNLGFELFLTEMKENWAEEFYLRLYDSNWNIARTGDLLVGQAVDIMAPTIYHRDYVGSASPQGGYTLNATVAEPLGDAYNSGVDLGSFVLTFTYEDGTATTVPLPELSLNSTWSGNGSNYNGVYQITAEGTDNTSVALTINGMFPYGSAGSVTITMACQDNAGNTAAVSQYSKEWAVGAYSNTASAPTITVGAVKNGLIPITSDQPIRVLDPVPADTAGTFAEKHSLPIYTNSATIQYEDAFGILYTQDIAASPFGENLTVSLSETAATRGPVTLTATATGGSTLTSVTSGKHGNAEISGSTATLELRENDTVTITMGTNTYTVQVTNIDNAVEPVTVSFYGPDGALLDTQSGAESVTGPVTAALLCDELLVGQTSYVFPNGSSKGDSFTFSVSDQVGNTAQVTATLPWAVVNEEGTEPPADITAPTYQAGLYVQQSGIWQQVNSYDSLLTSGELSVGSIASDMLSLSGQGVRVVFSIQDDSPVNLIVKSSTDAVPGYDDPSDSIAGLSLSASTVTWTGGNASGPVYVYLVDAAGNAAAPLTLTFPGVDSDAPAATVEYAAGSEDGSLTKAPVYAYLVPGEEPVTVLDTGNLTLDKNQDSTHYGQYYYIFTANGSYTFRFSDAAGNIGTATATVRTINSDGTALELVSGPVWLCQGQTYTGNYSWRTAQQTLRSNTPVTATFTANLPLASAEIRQYRDNPIPADGIDVTVSGNLIRVTYSVNCPIVSLYATAQNGQTFEYTYGSSGLLYAVTCLDMDAPTVTVKANDSPVSPVNGVYTVNGSGQRSVRLTFTTGEETASEQAACVNSTTRFDTQHTCTIYQNGTSSLTFTDQAGNVTTIQIAVTNLDDKLALSFSKTGNDSDAVTDPAELGQLTSGSTFYLKSTRNVTVSFGGTEAPVDKSAWTSFTVPQSGSLAILKAKDTDGNTLYAYLSVALPDTVAPIISLPSQTVYAPAGAKNLDLLREGVTVTDNRDSSLSFTVDTSGVTWDAAGSYMITYTAEDSAGNSSSVTRTLVLTAQSILTLRVNGQTVQPGSTLTLEKGTAEITLEGADAPVYLSLKQGYKTIAQMKLGSQVLLANASYTDPLETALTASDFHTLYLRAQDRTEYVFYLYVKG</sequence>
<dbReference type="InterPro" id="IPR032179">
    <property type="entry name" value="Cry22Aa_Ig-like"/>
</dbReference>
<evidence type="ECO:0000256" key="1">
    <source>
        <dbReference type="SAM" id="SignalP"/>
    </source>
</evidence>
<accession>A0A9D2MPE9</accession>
<reference evidence="3" key="1">
    <citation type="journal article" date="2021" name="PeerJ">
        <title>Extensive microbial diversity within the chicken gut microbiome revealed by metagenomics and culture.</title>
        <authorList>
            <person name="Gilroy R."/>
            <person name="Ravi A."/>
            <person name="Getino M."/>
            <person name="Pursley I."/>
            <person name="Horton D.L."/>
            <person name="Alikhan N.F."/>
            <person name="Baker D."/>
            <person name="Gharbi K."/>
            <person name="Hall N."/>
            <person name="Watson M."/>
            <person name="Adriaenssens E.M."/>
            <person name="Foster-Nyarko E."/>
            <person name="Jarju S."/>
            <person name="Secka A."/>
            <person name="Antonio M."/>
            <person name="Oren A."/>
            <person name="Chaudhuri R.R."/>
            <person name="La Ragione R."/>
            <person name="Hildebrand F."/>
            <person name="Pallen M.J."/>
        </authorList>
    </citation>
    <scope>NUCLEOTIDE SEQUENCE</scope>
    <source>
        <strain evidence="3">CHK192-8294</strain>
    </source>
</reference>
<keyword evidence="1" id="KW-0732">Signal</keyword>
<evidence type="ECO:0000313" key="3">
    <source>
        <dbReference type="EMBL" id="HJB81451.1"/>
    </source>
</evidence>
<gene>
    <name evidence="3" type="ORF">H9712_10745</name>
</gene>
<protein>
    <recommendedName>
        <fullName evidence="2">Pesticidal crystal protein Cry22Aa Ig-like domain-containing protein</fullName>
    </recommendedName>
</protein>
<feature type="signal peptide" evidence="1">
    <location>
        <begin position="1"/>
        <end position="28"/>
    </location>
</feature>
<comment type="caution">
    <text evidence="3">The sequence shown here is derived from an EMBL/GenBank/DDBJ whole genome shotgun (WGS) entry which is preliminary data.</text>
</comment>